<reference evidence="1 2" key="1">
    <citation type="submission" date="2014-04" db="EMBL/GenBank/DDBJ databases">
        <authorList>
            <consortium name="DOE Joint Genome Institute"/>
            <person name="Kuo A."/>
            <person name="Kohler A."/>
            <person name="Nagy L.G."/>
            <person name="Floudas D."/>
            <person name="Copeland A."/>
            <person name="Barry K.W."/>
            <person name="Cichocki N."/>
            <person name="Veneault-Fourrey C."/>
            <person name="LaButti K."/>
            <person name="Lindquist E.A."/>
            <person name="Lipzen A."/>
            <person name="Lundell T."/>
            <person name="Morin E."/>
            <person name="Murat C."/>
            <person name="Sun H."/>
            <person name="Tunlid A."/>
            <person name="Henrissat B."/>
            <person name="Grigoriev I.V."/>
            <person name="Hibbett D.S."/>
            <person name="Martin F."/>
            <person name="Nordberg H.P."/>
            <person name="Cantor M.N."/>
            <person name="Hua S.X."/>
        </authorList>
    </citation>
    <scope>NUCLEOTIDE SEQUENCE [LARGE SCALE GENOMIC DNA]</scope>
    <source>
        <strain evidence="1 2">Foug A</strain>
    </source>
</reference>
<dbReference type="Proteomes" id="UP000053989">
    <property type="component" value="Unassembled WGS sequence"/>
</dbReference>
<gene>
    <name evidence="1" type="ORF">SCLCIDRAFT_1210636</name>
</gene>
<keyword evidence="2" id="KW-1185">Reference proteome</keyword>
<sequence>MAQDSDFRAGALGGMCRSFGGQQAKWHHWRAQLQKRWVMERVQGVTVALSISIDSLNMRKLQFLRQTSEHYTRPDLDLTAQYKHSYH</sequence>
<evidence type="ECO:0000313" key="2">
    <source>
        <dbReference type="Proteomes" id="UP000053989"/>
    </source>
</evidence>
<reference evidence="2" key="2">
    <citation type="submission" date="2015-01" db="EMBL/GenBank/DDBJ databases">
        <title>Evolutionary Origins and Diversification of the Mycorrhizal Mutualists.</title>
        <authorList>
            <consortium name="DOE Joint Genome Institute"/>
            <consortium name="Mycorrhizal Genomics Consortium"/>
            <person name="Kohler A."/>
            <person name="Kuo A."/>
            <person name="Nagy L.G."/>
            <person name="Floudas D."/>
            <person name="Copeland A."/>
            <person name="Barry K.W."/>
            <person name="Cichocki N."/>
            <person name="Veneault-Fourrey C."/>
            <person name="LaButti K."/>
            <person name="Lindquist E.A."/>
            <person name="Lipzen A."/>
            <person name="Lundell T."/>
            <person name="Morin E."/>
            <person name="Murat C."/>
            <person name="Riley R."/>
            <person name="Ohm R."/>
            <person name="Sun H."/>
            <person name="Tunlid A."/>
            <person name="Henrissat B."/>
            <person name="Grigoriev I.V."/>
            <person name="Hibbett D.S."/>
            <person name="Martin F."/>
        </authorList>
    </citation>
    <scope>NUCLEOTIDE SEQUENCE [LARGE SCALE GENOMIC DNA]</scope>
    <source>
        <strain evidence="2">Foug A</strain>
    </source>
</reference>
<dbReference type="InParanoid" id="A0A0C3EFS8"/>
<organism evidence="1 2">
    <name type="scientific">Scleroderma citrinum Foug A</name>
    <dbReference type="NCBI Taxonomy" id="1036808"/>
    <lineage>
        <taxon>Eukaryota</taxon>
        <taxon>Fungi</taxon>
        <taxon>Dikarya</taxon>
        <taxon>Basidiomycota</taxon>
        <taxon>Agaricomycotina</taxon>
        <taxon>Agaricomycetes</taxon>
        <taxon>Agaricomycetidae</taxon>
        <taxon>Boletales</taxon>
        <taxon>Sclerodermatineae</taxon>
        <taxon>Sclerodermataceae</taxon>
        <taxon>Scleroderma</taxon>
    </lineage>
</organism>
<accession>A0A0C3EFS8</accession>
<name>A0A0C3EFS8_9AGAM</name>
<dbReference type="AlphaFoldDB" id="A0A0C3EFS8"/>
<protein>
    <submittedName>
        <fullName evidence="1">Uncharacterized protein</fullName>
    </submittedName>
</protein>
<dbReference type="EMBL" id="KN822014">
    <property type="protein sequence ID" value="KIM67149.1"/>
    <property type="molecule type" value="Genomic_DNA"/>
</dbReference>
<proteinExistence type="predicted"/>
<evidence type="ECO:0000313" key="1">
    <source>
        <dbReference type="EMBL" id="KIM67149.1"/>
    </source>
</evidence>
<dbReference type="HOGENOM" id="CLU_2484611_0_0_1"/>